<feature type="signal peptide" evidence="1">
    <location>
        <begin position="1"/>
        <end position="23"/>
    </location>
</feature>
<reference evidence="2 3" key="1">
    <citation type="submission" date="2017-03" db="EMBL/GenBank/DDBJ databases">
        <title>Lifting the veil on microbial sulfur biogeochemistry in mining wastewaters.</title>
        <authorList>
            <person name="Kantor R.S."/>
            <person name="Colenbrander Nelson T."/>
            <person name="Marshall S."/>
            <person name="Bennett D."/>
            <person name="Apte S."/>
            <person name="Camacho D."/>
            <person name="Thomas B.C."/>
            <person name="Warren L.A."/>
            <person name="Banfield J.F."/>
        </authorList>
    </citation>
    <scope>NUCLEOTIDE SEQUENCE [LARGE SCALE GENOMIC DNA]</scope>
    <source>
        <strain evidence="2">32-69-9</strain>
    </source>
</reference>
<sequence length="141" mass="14592">MMRAKAGSLALAMALLLAGCGAATDKAEPTEADAAVAPAVPDVPAAFVGTWTSDGCDNPSVRIGVNDIRHFYTDVPSPLTAVTPGDDGRLVLAWVDEGKAITDTFQLTDGQLNHVSSVSADVNEDYAADPMTRCSGLTQLD</sequence>
<name>A0A258FL06_9CAUL</name>
<organism evidence="2 3">
    <name type="scientific">Brevundimonas subvibrioides</name>
    <dbReference type="NCBI Taxonomy" id="74313"/>
    <lineage>
        <taxon>Bacteria</taxon>
        <taxon>Pseudomonadati</taxon>
        <taxon>Pseudomonadota</taxon>
        <taxon>Alphaproteobacteria</taxon>
        <taxon>Caulobacterales</taxon>
        <taxon>Caulobacteraceae</taxon>
        <taxon>Brevundimonas</taxon>
    </lineage>
</organism>
<dbReference type="Proteomes" id="UP000215595">
    <property type="component" value="Unassembled WGS sequence"/>
</dbReference>
<dbReference type="PROSITE" id="PS51257">
    <property type="entry name" value="PROKAR_LIPOPROTEIN"/>
    <property type="match status" value="1"/>
</dbReference>
<evidence type="ECO:0008006" key="4">
    <source>
        <dbReference type="Google" id="ProtNLM"/>
    </source>
</evidence>
<evidence type="ECO:0000313" key="2">
    <source>
        <dbReference type="EMBL" id="OYX32996.1"/>
    </source>
</evidence>
<comment type="caution">
    <text evidence="2">The sequence shown here is derived from an EMBL/GenBank/DDBJ whole genome shotgun (WGS) entry which is preliminary data.</text>
</comment>
<dbReference type="AlphaFoldDB" id="A0A258FL06"/>
<accession>A0A258FL06</accession>
<feature type="chain" id="PRO_5012694520" description="Lipoprotein" evidence="1">
    <location>
        <begin position="24"/>
        <end position="141"/>
    </location>
</feature>
<gene>
    <name evidence="2" type="ORF">B7Z01_10210</name>
</gene>
<evidence type="ECO:0000313" key="3">
    <source>
        <dbReference type="Proteomes" id="UP000215595"/>
    </source>
</evidence>
<dbReference type="EMBL" id="NCEB01000019">
    <property type="protein sequence ID" value="OYX32996.1"/>
    <property type="molecule type" value="Genomic_DNA"/>
</dbReference>
<proteinExistence type="predicted"/>
<protein>
    <recommendedName>
        <fullName evidence="4">Lipoprotein</fullName>
    </recommendedName>
</protein>
<evidence type="ECO:0000256" key="1">
    <source>
        <dbReference type="SAM" id="SignalP"/>
    </source>
</evidence>
<keyword evidence="1" id="KW-0732">Signal</keyword>